<sequence>MPSVPGGEIVACVNPSAPLGTGVAIGNAAAQPELGRRCRFELTAGAEAVPRARRLTHDRLLGWAVCDETRDMAALVVSELVTNAVVHTASRRIVCELLDDRSADLLRIVVIDEGCGPDRPAPHPARDGVEDHGRGLLLVQAICRAWGAAEAGLGLEVWADLPRNAVSDLPRTAVSDLPCTAVSDLPCTAVSDLPPTPASEVG</sequence>
<dbReference type="CDD" id="cd16936">
    <property type="entry name" value="HATPase_RsbW-like"/>
    <property type="match status" value="1"/>
</dbReference>
<dbReference type="SUPFAM" id="SSF55874">
    <property type="entry name" value="ATPase domain of HSP90 chaperone/DNA topoisomerase II/histidine kinase"/>
    <property type="match status" value="1"/>
</dbReference>
<keyword evidence="4" id="KW-1185">Reference proteome</keyword>
<organism evidence="3 4">
    <name type="scientific">Streptomyces polyasparticus</name>
    <dbReference type="NCBI Taxonomy" id="2767826"/>
    <lineage>
        <taxon>Bacteria</taxon>
        <taxon>Bacillati</taxon>
        <taxon>Actinomycetota</taxon>
        <taxon>Actinomycetes</taxon>
        <taxon>Kitasatosporales</taxon>
        <taxon>Streptomycetaceae</taxon>
        <taxon>Streptomyces</taxon>
    </lineage>
</organism>
<keyword evidence="1" id="KW-0418">Kinase</keyword>
<keyword evidence="3" id="KW-0067">ATP-binding</keyword>
<keyword evidence="1" id="KW-0808">Transferase</keyword>
<dbReference type="PANTHER" id="PTHR35526">
    <property type="entry name" value="ANTI-SIGMA-F FACTOR RSBW-RELATED"/>
    <property type="match status" value="1"/>
</dbReference>
<feature type="domain" description="Histidine kinase/HSP90-like ATPase" evidence="2">
    <location>
        <begin position="43"/>
        <end position="145"/>
    </location>
</feature>
<reference evidence="3 4" key="1">
    <citation type="submission" date="2020-08" db="EMBL/GenBank/DDBJ databases">
        <title>Genemic of Streptomyces polyaspartic.</title>
        <authorList>
            <person name="Liu W."/>
        </authorList>
    </citation>
    <scope>NUCLEOTIDE SEQUENCE [LARGE SCALE GENOMIC DNA]</scope>
    <source>
        <strain evidence="3 4">TRM66268-LWL</strain>
    </source>
</reference>
<dbReference type="InterPro" id="IPR003594">
    <property type="entry name" value="HATPase_dom"/>
</dbReference>
<name>A0ABR7SA55_9ACTN</name>
<accession>A0ABR7SA55</accession>
<evidence type="ECO:0000313" key="3">
    <source>
        <dbReference type="EMBL" id="MBC9712024.1"/>
    </source>
</evidence>
<dbReference type="PANTHER" id="PTHR35526:SF3">
    <property type="entry name" value="ANTI-SIGMA-F FACTOR RSBW"/>
    <property type="match status" value="1"/>
</dbReference>
<dbReference type="InterPro" id="IPR036890">
    <property type="entry name" value="HATPase_C_sf"/>
</dbReference>
<dbReference type="Pfam" id="PF13581">
    <property type="entry name" value="HATPase_c_2"/>
    <property type="match status" value="1"/>
</dbReference>
<dbReference type="InterPro" id="IPR050267">
    <property type="entry name" value="Anti-sigma-factor_SerPK"/>
</dbReference>
<protein>
    <submittedName>
        <fullName evidence="3">ATP-binding protein</fullName>
    </submittedName>
</protein>
<evidence type="ECO:0000256" key="1">
    <source>
        <dbReference type="ARBA" id="ARBA00022527"/>
    </source>
</evidence>
<comment type="caution">
    <text evidence="3">The sequence shown here is derived from an EMBL/GenBank/DDBJ whole genome shotgun (WGS) entry which is preliminary data.</text>
</comment>
<keyword evidence="1" id="KW-0723">Serine/threonine-protein kinase</keyword>
<proteinExistence type="predicted"/>
<gene>
    <name evidence="3" type="ORF">H9Y04_05495</name>
</gene>
<dbReference type="Proteomes" id="UP000642284">
    <property type="component" value="Unassembled WGS sequence"/>
</dbReference>
<evidence type="ECO:0000313" key="4">
    <source>
        <dbReference type="Proteomes" id="UP000642284"/>
    </source>
</evidence>
<keyword evidence="3" id="KW-0547">Nucleotide-binding</keyword>
<dbReference type="Gene3D" id="3.30.565.10">
    <property type="entry name" value="Histidine kinase-like ATPase, C-terminal domain"/>
    <property type="match status" value="1"/>
</dbReference>
<evidence type="ECO:0000259" key="2">
    <source>
        <dbReference type="Pfam" id="PF13581"/>
    </source>
</evidence>
<dbReference type="EMBL" id="JACTVJ010000004">
    <property type="protein sequence ID" value="MBC9712024.1"/>
    <property type="molecule type" value="Genomic_DNA"/>
</dbReference>
<dbReference type="GO" id="GO:0005524">
    <property type="term" value="F:ATP binding"/>
    <property type="evidence" value="ECO:0007669"/>
    <property type="project" value="UniProtKB-KW"/>
</dbReference>